<organism evidence="1 2">
    <name type="scientific">Denitrovibrio acetiphilus (strain DSM 12809 / NBRC 114555 / N2460)</name>
    <dbReference type="NCBI Taxonomy" id="522772"/>
    <lineage>
        <taxon>Bacteria</taxon>
        <taxon>Pseudomonadati</taxon>
        <taxon>Deferribacterota</taxon>
        <taxon>Deferribacteres</taxon>
        <taxon>Deferribacterales</taxon>
        <taxon>Geovibrionaceae</taxon>
        <taxon>Denitrovibrio</taxon>
    </lineage>
</organism>
<evidence type="ECO:0000313" key="1">
    <source>
        <dbReference type="EMBL" id="ADD67011.1"/>
    </source>
</evidence>
<dbReference type="PaxDb" id="522772-Dacet_0207"/>
<dbReference type="KEGG" id="dap:Dacet_0207"/>
<reference evidence="1 2" key="1">
    <citation type="journal article" date="2010" name="Stand. Genomic Sci.">
        <title>Complete genome sequence of Denitrovibrio acetiphilus type strain (N2460).</title>
        <authorList>
            <person name="Kiss H."/>
            <person name="Lang E."/>
            <person name="Lapidus A."/>
            <person name="Copeland A."/>
            <person name="Nolan M."/>
            <person name="Glavina Del Rio T."/>
            <person name="Chen F."/>
            <person name="Lucas S."/>
            <person name="Tice H."/>
            <person name="Cheng J.F."/>
            <person name="Han C."/>
            <person name="Goodwin L."/>
            <person name="Pitluck S."/>
            <person name="Liolios K."/>
            <person name="Pati A."/>
            <person name="Ivanova N."/>
            <person name="Mavromatis K."/>
            <person name="Chen A."/>
            <person name="Palaniappan K."/>
            <person name="Land M."/>
            <person name="Hauser L."/>
            <person name="Chang Y.J."/>
            <person name="Jeffries C.D."/>
            <person name="Detter J.C."/>
            <person name="Brettin T."/>
            <person name="Spring S."/>
            <person name="Rohde M."/>
            <person name="Goker M."/>
            <person name="Woyke T."/>
            <person name="Bristow J."/>
            <person name="Eisen J.A."/>
            <person name="Markowitz V."/>
            <person name="Hugenholtz P."/>
            <person name="Kyrpides N.C."/>
            <person name="Klenk H.P."/>
        </authorList>
    </citation>
    <scope>NUCLEOTIDE SEQUENCE [LARGE SCALE GENOMIC DNA]</scope>
    <source>
        <strain evidence="2">DSM 12809 / NBRC 114555 / N2460</strain>
    </source>
</reference>
<dbReference type="Gene3D" id="1.10.3480.10">
    <property type="entry name" value="TorD-like"/>
    <property type="match status" value="1"/>
</dbReference>
<proteinExistence type="predicted"/>
<name>D4H234_DENA2</name>
<evidence type="ECO:0008006" key="3">
    <source>
        <dbReference type="Google" id="ProtNLM"/>
    </source>
</evidence>
<dbReference type="STRING" id="522772.Dacet_0207"/>
<evidence type="ECO:0000313" key="2">
    <source>
        <dbReference type="Proteomes" id="UP000002012"/>
    </source>
</evidence>
<keyword evidence="2" id="KW-1185">Reference proteome</keyword>
<dbReference type="Proteomes" id="UP000002012">
    <property type="component" value="Chromosome"/>
</dbReference>
<dbReference type="InterPro" id="IPR020945">
    <property type="entry name" value="DMSO/NO3_reduct_chaperone"/>
</dbReference>
<dbReference type="HOGENOM" id="CLU_077650_0_1_0"/>
<dbReference type="SUPFAM" id="SSF89155">
    <property type="entry name" value="TorD-like"/>
    <property type="match status" value="1"/>
</dbReference>
<protein>
    <recommendedName>
        <fullName evidence="3">Cytoplasmic chaperone TorD family protein</fullName>
    </recommendedName>
</protein>
<dbReference type="InParanoid" id="D4H234"/>
<dbReference type="InterPro" id="IPR036411">
    <property type="entry name" value="TorD-like_sf"/>
</dbReference>
<dbReference type="eggNOG" id="COG3381">
    <property type="taxonomic scope" value="Bacteria"/>
</dbReference>
<dbReference type="OrthoDB" id="9795302at2"/>
<sequence>MVTGVISNMMRVRSVAYSIFSRVFENVPDECSDRFCADTAKHIFELADLSDNEDFRLGAEMLEVFYGSKECPVELAASRDDRARDYTRLFVFGKLSVPINESGYTCSEKKYNSEIGALSFYSSRFLNRNVRNRSLGHISAELQFAGLLSLKAAAFMDSGNFEEADKFVDEQHQFNLHHLSGWASQFCDAVTDSRDDLINSFYPAHAYMLKGFLAEDMLFLKELME</sequence>
<dbReference type="AlphaFoldDB" id="D4H234"/>
<dbReference type="EMBL" id="CP001968">
    <property type="protein sequence ID" value="ADD67011.1"/>
    <property type="molecule type" value="Genomic_DNA"/>
</dbReference>
<gene>
    <name evidence="1" type="ordered locus">Dacet_0207</name>
</gene>
<accession>D4H234</accession>
<dbReference type="Pfam" id="PF02613">
    <property type="entry name" value="Nitrate_red_del"/>
    <property type="match status" value="1"/>
</dbReference>